<evidence type="ECO:0000313" key="2">
    <source>
        <dbReference type="Proteomes" id="UP000568022"/>
    </source>
</evidence>
<dbReference type="Proteomes" id="UP000568022">
    <property type="component" value="Unassembled WGS sequence"/>
</dbReference>
<proteinExistence type="predicted"/>
<comment type="caution">
    <text evidence="1">The sequence shown here is derived from an EMBL/GenBank/DDBJ whole genome shotgun (WGS) entry which is preliminary data.</text>
</comment>
<organism evidence="1 2">
    <name type="scientific">Streptomyces griseoloalbus</name>
    <dbReference type="NCBI Taxonomy" id="67303"/>
    <lineage>
        <taxon>Bacteria</taxon>
        <taxon>Bacillati</taxon>
        <taxon>Actinomycetota</taxon>
        <taxon>Actinomycetes</taxon>
        <taxon>Kitasatosporales</taxon>
        <taxon>Streptomycetaceae</taxon>
        <taxon>Streptomyces</taxon>
    </lineage>
</organism>
<name>A0A7W8BHT0_9ACTN</name>
<dbReference type="AlphaFoldDB" id="A0A7W8BHT0"/>
<sequence length="137" mass="14854">MDRTAVFKRLAEPYLPVRSWRKYKVRATTEAVVGAVTGSLTDPRTLLLGRYDVAGVLQYTGRSTTVFRSAGPALAGRLAEPAGVHPWTGWTFSAEWGTRRRLDVHLVQPDIVMKVAVDVARHIAGALAAPGPATPHP</sequence>
<reference evidence="1 2" key="1">
    <citation type="submission" date="2020-08" db="EMBL/GenBank/DDBJ databases">
        <title>Genomic Encyclopedia of Type Strains, Phase III (KMG-III): the genomes of soil and plant-associated and newly described type strains.</title>
        <authorList>
            <person name="Whitman W."/>
        </authorList>
    </citation>
    <scope>NUCLEOTIDE SEQUENCE [LARGE SCALE GENOMIC DNA]</scope>
    <source>
        <strain evidence="1 2">CECT 3226</strain>
    </source>
</reference>
<dbReference type="EMBL" id="JACHJE010000001">
    <property type="protein sequence ID" value="MBB5123592.1"/>
    <property type="molecule type" value="Genomic_DNA"/>
</dbReference>
<dbReference type="InterPro" id="IPR012340">
    <property type="entry name" value="NA-bd_OB-fold"/>
</dbReference>
<keyword evidence="1" id="KW-0436">Ligase</keyword>
<gene>
    <name evidence="1" type="ORF">FHS32_000304</name>
</gene>
<dbReference type="GO" id="GO:0016874">
    <property type="term" value="F:ligase activity"/>
    <property type="evidence" value="ECO:0007669"/>
    <property type="project" value="UniProtKB-KW"/>
</dbReference>
<keyword evidence="2" id="KW-1185">Reference proteome</keyword>
<protein>
    <submittedName>
        <fullName evidence="1">ATP-dependent DNA ligase</fullName>
    </submittedName>
</protein>
<dbReference type="Gene3D" id="2.40.50.140">
    <property type="entry name" value="Nucleic acid-binding proteins"/>
    <property type="match status" value="1"/>
</dbReference>
<evidence type="ECO:0000313" key="1">
    <source>
        <dbReference type="EMBL" id="MBB5123592.1"/>
    </source>
</evidence>
<accession>A0A7W8BHT0</accession>